<feature type="region of interest" description="Disordered" evidence="1">
    <location>
        <begin position="373"/>
        <end position="397"/>
    </location>
</feature>
<dbReference type="PROSITE" id="PS50003">
    <property type="entry name" value="PH_DOMAIN"/>
    <property type="match status" value="1"/>
</dbReference>
<feature type="region of interest" description="Disordered" evidence="1">
    <location>
        <begin position="115"/>
        <end position="325"/>
    </location>
</feature>
<dbReference type="SUPFAM" id="SSF50729">
    <property type="entry name" value="PH domain-like"/>
    <property type="match status" value="1"/>
</dbReference>
<dbReference type="InterPro" id="IPR001849">
    <property type="entry name" value="PH_domain"/>
</dbReference>
<dbReference type="InterPro" id="IPR046355">
    <property type="entry name" value="Gab1-4-like"/>
</dbReference>
<dbReference type="GO" id="GO:0035591">
    <property type="term" value="F:signaling adaptor activity"/>
    <property type="evidence" value="ECO:0007669"/>
    <property type="project" value="TreeGrafter"/>
</dbReference>
<dbReference type="GO" id="GO:0007165">
    <property type="term" value="P:signal transduction"/>
    <property type="evidence" value="ECO:0007669"/>
    <property type="project" value="TreeGrafter"/>
</dbReference>
<dbReference type="InterPro" id="IPR011993">
    <property type="entry name" value="PH-like_dom_sf"/>
</dbReference>
<feature type="compositionally biased region" description="Polar residues" evidence="1">
    <location>
        <begin position="204"/>
        <end position="216"/>
    </location>
</feature>
<organism evidence="3 4">
    <name type="scientific">Ridgeia piscesae</name>
    <name type="common">Tubeworm</name>
    <dbReference type="NCBI Taxonomy" id="27915"/>
    <lineage>
        <taxon>Eukaryota</taxon>
        <taxon>Metazoa</taxon>
        <taxon>Spiralia</taxon>
        <taxon>Lophotrochozoa</taxon>
        <taxon>Annelida</taxon>
        <taxon>Polychaeta</taxon>
        <taxon>Sedentaria</taxon>
        <taxon>Canalipalpata</taxon>
        <taxon>Sabellida</taxon>
        <taxon>Siboglinidae</taxon>
        <taxon>Ridgeia</taxon>
    </lineage>
</organism>
<dbReference type="PANTHER" id="PTHR45960">
    <property type="entry name" value="GRB2-ASSOCIATED-BINDING PROTEIN"/>
    <property type="match status" value="1"/>
</dbReference>
<evidence type="ECO:0000259" key="2">
    <source>
        <dbReference type="PROSITE" id="PS50003"/>
    </source>
</evidence>
<feature type="domain" description="PH" evidence="2">
    <location>
        <begin position="1"/>
        <end position="110"/>
    </location>
</feature>
<feature type="region of interest" description="Disordered" evidence="1">
    <location>
        <begin position="639"/>
        <end position="672"/>
    </location>
</feature>
<comment type="caution">
    <text evidence="3">The sequence shown here is derived from an EMBL/GenBank/DDBJ whole genome shotgun (WGS) entry which is preliminary data.</text>
</comment>
<proteinExistence type="predicted"/>
<dbReference type="EMBL" id="JAODUO010000143">
    <property type="protein sequence ID" value="KAK2188104.1"/>
    <property type="molecule type" value="Genomic_DNA"/>
</dbReference>
<dbReference type="Pfam" id="PF00169">
    <property type="entry name" value="PH"/>
    <property type="match status" value="1"/>
</dbReference>
<gene>
    <name evidence="3" type="ORF">NP493_141g00005</name>
</gene>
<dbReference type="Proteomes" id="UP001209878">
    <property type="component" value="Unassembled WGS sequence"/>
</dbReference>
<evidence type="ECO:0000313" key="4">
    <source>
        <dbReference type="Proteomes" id="UP001209878"/>
    </source>
</evidence>
<name>A0AAD9UG57_RIDPI</name>
<protein>
    <recommendedName>
        <fullName evidence="2">PH domain-containing protein</fullName>
    </recommendedName>
</protein>
<accession>A0AAD9UG57</accession>
<reference evidence="3" key="1">
    <citation type="journal article" date="2023" name="Mol. Biol. Evol.">
        <title>Third-Generation Sequencing Reveals the Adaptive Role of the Epigenome in Three Deep-Sea Polychaetes.</title>
        <authorList>
            <person name="Perez M."/>
            <person name="Aroh O."/>
            <person name="Sun Y."/>
            <person name="Lan Y."/>
            <person name="Juniper S.K."/>
            <person name="Young C.R."/>
            <person name="Angers B."/>
            <person name="Qian P.Y."/>
        </authorList>
    </citation>
    <scope>NUCLEOTIDE SEQUENCE</scope>
    <source>
        <strain evidence="3">R07B-5</strain>
    </source>
</reference>
<dbReference type="GO" id="GO:0005737">
    <property type="term" value="C:cytoplasm"/>
    <property type="evidence" value="ECO:0007669"/>
    <property type="project" value="TreeGrafter"/>
</dbReference>
<evidence type="ECO:0000256" key="1">
    <source>
        <dbReference type="SAM" id="MobiDB-lite"/>
    </source>
</evidence>
<evidence type="ECO:0000313" key="3">
    <source>
        <dbReference type="EMBL" id="KAK2188104.1"/>
    </source>
</evidence>
<feature type="compositionally biased region" description="Basic and acidic residues" evidence="1">
    <location>
        <begin position="663"/>
        <end position="672"/>
    </location>
</feature>
<feature type="compositionally biased region" description="Low complexity" evidence="1">
    <location>
        <begin position="174"/>
        <end position="185"/>
    </location>
</feature>
<dbReference type="Gene3D" id="2.30.29.30">
    <property type="entry name" value="Pleckstrin-homology domain (PH domain)/Phosphotyrosine-binding domain (PTB)"/>
    <property type="match status" value="1"/>
</dbReference>
<keyword evidence="4" id="KW-1185">Reference proteome</keyword>
<feature type="compositionally biased region" description="Low complexity" evidence="1">
    <location>
        <begin position="217"/>
        <end position="228"/>
    </location>
</feature>
<dbReference type="PANTHER" id="PTHR45960:SF2">
    <property type="entry name" value="PROTEIN DAUGHTER OF SEVENLESS"/>
    <property type="match status" value="1"/>
</dbReference>
<dbReference type="SMART" id="SM00233">
    <property type="entry name" value="PH"/>
    <property type="match status" value="1"/>
</dbReference>
<dbReference type="AlphaFoldDB" id="A0AAD9UG57"/>
<sequence>MLSVRLTCSVRVPQKWRRRFFVLYEPSAADSLPGTRAALDYFRDDTFSKRLGYIDLTHCEEVLSSLDSSLYKHLFALHSKHKGHDRVYYLAADNEDIMNKWVNSLCCVLGLKENDDEKPPLSQDRPPPTQTLHAPAQPGRTLPDRPRTPLPTPVSSLRSSPLPARAGSLSNLTSARSGSYGLSSSMPRTSSPHLNSGAHHGNGSVRQTGVLKNSPLSASPASSHQGSSRGEGYIPLDECYSADQHQSKPRSPLDIVPPAPFDRDSFPSEPAPLPPVKSGQQGAPPRGADSEMYDYPPRRSYINIHQDNGEYSYPPRRGESSDDGDDGLYKVPPRHQIEFASQTSGIYKVPPPRHNLSPTTTPNDANGWYDVPPVPHPKSRLNSSNGTADRRASDSGNLREILSMKVSMEPRTSRWTPGCDTYDVPPAATKSVSENNLLDCVPPPPRAPNRGGGNVAVPADEHTNSRYMNLPSNSKVHPGYLVPTPIKDSVYDFPRHRQDSDMLEMTPPPPQPCTMVKHRYVNAPPGFVVDPDAEGMYVPMAHATNDDLYLAMDSQVAPPRAPRGVEDDTLYSYPSSNLPVGVHSVPSSAPRGPPPMMQAKQVTISVSDGRTDRTEDNFISHTRRTKSFKRNIECPYKDEVILPTKKSGHDSQSSSDDETDSVSSHDRSLDNLDLRTTEQTLEQQFAQMKSLNSTPPPPTSKRPGEVQYLDLDLNSETSEAEKSPIFPKSLAVRCVTPTDYKEIDFIKTKALNDMKKDLEKKRKSSEKSVDE</sequence>